<dbReference type="RefSeq" id="WP_149115181.1">
    <property type="nucleotide sequence ID" value="NZ_CP042425.1"/>
</dbReference>
<accession>A0A5C1AVV5</accession>
<evidence type="ECO:0000313" key="7">
    <source>
        <dbReference type="EMBL" id="QEL20938.1"/>
    </source>
</evidence>
<keyword evidence="3 7" id="KW-0418">Kinase</keyword>
<feature type="compositionally biased region" description="Polar residues" evidence="5">
    <location>
        <begin position="382"/>
        <end position="396"/>
    </location>
</feature>
<dbReference type="PROSITE" id="PS50011">
    <property type="entry name" value="PROTEIN_KINASE_DOM"/>
    <property type="match status" value="1"/>
</dbReference>
<keyword evidence="1" id="KW-0808">Transferase</keyword>
<keyword evidence="7" id="KW-0723">Serine/threonine-protein kinase</keyword>
<evidence type="ECO:0000256" key="5">
    <source>
        <dbReference type="SAM" id="MobiDB-lite"/>
    </source>
</evidence>
<dbReference type="SMART" id="SM00220">
    <property type="entry name" value="S_TKc"/>
    <property type="match status" value="1"/>
</dbReference>
<dbReference type="InterPro" id="IPR011009">
    <property type="entry name" value="Kinase-like_dom_sf"/>
</dbReference>
<name>A0A5C1AVV5_9BACT</name>
<dbReference type="InterPro" id="IPR008271">
    <property type="entry name" value="Ser/Thr_kinase_AS"/>
</dbReference>
<dbReference type="InterPro" id="IPR000719">
    <property type="entry name" value="Prot_kinase_dom"/>
</dbReference>
<dbReference type="Gene3D" id="1.10.510.10">
    <property type="entry name" value="Transferase(Phosphotransferase) domain 1"/>
    <property type="match status" value="1"/>
</dbReference>
<dbReference type="Proteomes" id="UP000324974">
    <property type="component" value="Chromosome"/>
</dbReference>
<dbReference type="SUPFAM" id="SSF56112">
    <property type="entry name" value="Protein kinase-like (PK-like)"/>
    <property type="match status" value="1"/>
</dbReference>
<dbReference type="OrthoDB" id="278998at2"/>
<evidence type="ECO:0000256" key="4">
    <source>
        <dbReference type="ARBA" id="ARBA00022840"/>
    </source>
</evidence>
<reference evidence="8" key="1">
    <citation type="submission" date="2019-08" db="EMBL/GenBank/DDBJ databases">
        <title>Limnoglobus roseus gen. nov., sp. nov., a novel freshwater planctomycete with a giant genome from the family Gemmataceae.</title>
        <authorList>
            <person name="Kulichevskaya I.S."/>
            <person name="Naumoff D.G."/>
            <person name="Miroshnikov K."/>
            <person name="Ivanova A."/>
            <person name="Philippov D.A."/>
            <person name="Hakobyan A."/>
            <person name="Rijpstra I.C."/>
            <person name="Sinninghe Damste J.S."/>
            <person name="Liesack W."/>
            <person name="Dedysh S.N."/>
        </authorList>
    </citation>
    <scope>NUCLEOTIDE SEQUENCE [LARGE SCALE GENOMIC DNA]</scope>
    <source>
        <strain evidence="8">PX52</strain>
    </source>
</reference>
<proteinExistence type="predicted"/>
<dbReference type="GO" id="GO:0004674">
    <property type="term" value="F:protein serine/threonine kinase activity"/>
    <property type="evidence" value="ECO:0007669"/>
    <property type="project" value="UniProtKB-KW"/>
</dbReference>
<keyword evidence="4" id="KW-0067">ATP-binding</keyword>
<dbReference type="PANTHER" id="PTHR43289">
    <property type="entry name" value="MITOGEN-ACTIVATED PROTEIN KINASE KINASE KINASE 20-RELATED"/>
    <property type="match status" value="1"/>
</dbReference>
<organism evidence="7 8">
    <name type="scientific">Limnoglobus roseus</name>
    <dbReference type="NCBI Taxonomy" id="2598579"/>
    <lineage>
        <taxon>Bacteria</taxon>
        <taxon>Pseudomonadati</taxon>
        <taxon>Planctomycetota</taxon>
        <taxon>Planctomycetia</taxon>
        <taxon>Gemmatales</taxon>
        <taxon>Gemmataceae</taxon>
        <taxon>Limnoglobus</taxon>
    </lineage>
</organism>
<evidence type="ECO:0000256" key="3">
    <source>
        <dbReference type="ARBA" id="ARBA00022777"/>
    </source>
</evidence>
<gene>
    <name evidence="7" type="ORF">PX52LOC_08064</name>
</gene>
<dbReference type="CDD" id="cd14014">
    <property type="entry name" value="STKc_PknB_like"/>
    <property type="match status" value="1"/>
</dbReference>
<feature type="compositionally biased region" description="Pro residues" evidence="5">
    <location>
        <begin position="324"/>
        <end position="334"/>
    </location>
</feature>
<dbReference type="AlphaFoldDB" id="A0A5C1AVV5"/>
<keyword evidence="8" id="KW-1185">Reference proteome</keyword>
<protein>
    <submittedName>
        <fullName evidence="7">Serine/threonine protein kinase</fullName>
    </submittedName>
</protein>
<keyword evidence="2" id="KW-0547">Nucleotide-binding</keyword>
<evidence type="ECO:0000259" key="6">
    <source>
        <dbReference type="PROSITE" id="PS50011"/>
    </source>
</evidence>
<feature type="region of interest" description="Disordered" evidence="5">
    <location>
        <begin position="289"/>
        <end position="415"/>
    </location>
</feature>
<dbReference type="PANTHER" id="PTHR43289:SF34">
    <property type="entry name" value="SERINE_THREONINE-PROTEIN KINASE YBDM-RELATED"/>
    <property type="match status" value="1"/>
</dbReference>
<feature type="compositionally biased region" description="Polar residues" evidence="5">
    <location>
        <begin position="304"/>
        <end position="316"/>
    </location>
</feature>
<evidence type="ECO:0000256" key="2">
    <source>
        <dbReference type="ARBA" id="ARBA00022741"/>
    </source>
</evidence>
<dbReference type="KEGG" id="lrs:PX52LOC_08064"/>
<evidence type="ECO:0000256" key="1">
    <source>
        <dbReference type="ARBA" id="ARBA00022679"/>
    </source>
</evidence>
<dbReference type="EMBL" id="CP042425">
    <property type="protein sequence ID" value="QEL20938.1"/>
    <property type="molecule type" value="Genomic_DNA"/>
</dbReference>
<dbReference type="Pfam" id="PF00069">
    <property type="entry name" value="Pkinase"/>
    <property type="match status" value="1"/>
</dbReference>
<sequence>MVPTKSPAATLDRPYSKVTGYEPLPGYRIIEPLGRGGFGEVWLCEAPGGLHKAIKFVAGPSEDTSDHSLKQEFEAFQTIKAIRHPFLLTLERVELLKNELVMVMELADAHLEDRYHESQAEGLPGIPRQELLGYLIDAAEALDHISHKYGLQHLDVKPANLFLLSGHVKVGDYGLVARLTAEGGSNPMLNRGMTPKYVAPEVLRGQVHPRSDQYSLALVYQELLTGTFPYVARTAQQMMLAHVSSKPDLTHLPPGDQAIIAKALAKNADDRFPSCLAFVQALITAPVGEPEEEQAPPLIPDSGYSPTTGHQAQQATDRMAKPETLPPGWLPPKPGQGQRPPSLVGVPAGSLAMTRPRGGSSTIPARGAEPLPALRTVERQPQKNPSGTVAAPQTRTAARPQGPNKTLFMEPEPLDLAPAPAAGGVRLPNIRSVVTVSTLLGFDVPQATIWADQIIDSVLAKAAAGGHAPKMPGDVGRRTDGTWVSRFPTTMHSSMLALKCEPMIDAGWFDEVAQTDTHQFALRQYIQAGGLWGRLSGKKSGLEVTINWPTSRGCGEVELLGNLFGTPDAAFVRDSLDVLPKLMAEVRAQLQNVEDRRKTPRLPTNLPVTLYPIGDDGAVLPVINARCRDVSAGGLCCTTAVQPETRYCFAAFEGCGVADGMAVLLRLQRVQPNGYEYVLSGKFRTDL</sequence>
<dbReference type="GO" id="GO:0005524">
    <property type="term" value="F:ATP binding"/>
    <property type="evidence" value="ECO:0007669"/>
    <property type="project" value="UniProtKB-KW"/>
</dbReference>
<evidence type="ECO:0000313" key="8">
    <source>
        <dbReference type="Proteomes" id="UP000324974"/>
    </source>
</evidence>
<feature type="domain" description="Protein kinase" evidence="6">
    <location>
        <begin position="27"/>
        <end position="283"/>
    </location>
</feature>
<dbReference type="PROSITE" id="PS00108">
    <property type="entry name" value="PROTEIN_KINASE_ST"/>
    <property type="match status" value="1"/>
</dbReference>